<protein>
    <recommendedName>
        <fullName evidence="1">pyridoxal kinase</fullName>
        <ecNumber evidence="1">2.7.1.35</ecNumber>
    </recommendedName>
</protein>
<dbReference type="EC" id="2.7.1.35" evidence="1"/>
<gene>
    <name evidence="7" type="ORF">CSX02_12280</name>
</gene>
<dbReference type="GO" id="GO:0005524">
    <property type="term" value="F:ATP binding"/>
    <property type="evidence" value="ECO:0007669"/>
    <property type="project" value="UniProtKB-KW"/>
</dbReference>
<dbReference type="PANTHER" id="PTHR10534">
    <property type="entry name" value="PYRIDOXAL KINASE"/>
    <property type="match status" value="1"/>
</dbReference>
<organism evidence="7 8">
    <name type="scientific">Agathobacter ruminis</name>
    <dbReference type="NCBI Taxonomy" id="1712665"/>
    <lineage>
        <taxon>Bacteria</taxon>
        <taxon>Bacillati</taxon>
        <taxon>Bacillota</taxon>
        <taxon>Clostridia</taxon>
        <taxon>Lachnospirales</taxon>
        <taxon>Lachnospiraceae</taxon>
        <taxon>Agathobacter</taxon>
    </lineage>
</organism>
<dbReference type="InterPro" id="IPR013749">
    <property type="entry name" value="PM/HMP-P_kinase-1"/>
</dbReference>
<evidence type="ECO:0000256" key="4">
    <source>
        <dbReference type="ARBA" id="ARBA00022777"/>
    </source>
</evidence>
<evidence type="ECO:0000256" key="1">
    <source>
        <dbReference type="ARBA" id="ARBA00012104"/>
    </source>
</evidence>
<feature type="domain" description="Pyridoxamine kinase/Phosphomethylpyrimidine kinase" evidence="6">
    <location>
        <begin position="18"/>
        <end position="259"/>
    </location>
</feature>
<dbReference type="SUPFAM" id="SSF53613">
    <property type="entry name" value="Ribokinase-like"/>
    <property type="match status" value="1"/>
</dbReference>
<comment type="caution">
    <text evidence="7">The sequence shown here is derived from an EMBL/GenBank/DDBJ whole genome shotgun (WGS) entry which is preliminary data.</text>
</comment>
<name>A0A2G3DZN7_9FIRM</name>
<dbReference type="AlphaFoldDB" id="A0A2G3DZN7"/>
<dbReference type="GO" id="GO:0008478">
    <property type="term" value="F:pyridoxal kinase activity"/>
    <property type="evidence" value="ECO:0007669"/>
    <property type="project" value="UniProtKB-EC"/>
</dbReference>
<reference evidence="7 8" key="2">
    <citation type="submission" date="2017-10" db="EMBL/GenBank/DDBJ databases">
        <authorList>
            <person name="Banno H."/>
            <person name="Chua N.-H."/>
        </authorList>
    </citation>
    <scope>NUCLEOTIDE SEQUENCE [LARGE SCALE GENOMIC DNA]</scope>
    <source>
        <strain evidence="7 8">JK623</strain>
    </source>
</reference>
<sequence length="286" mass="30425">MRVAAINDLSGLGNCSLLADIGVMSAMGIDVCPVPTAVLTAQTGFPSYHMQDTGDMVKHSAKEWSGMGIDFDGILTGYIPYDAIADDIYAFVQTFRKDNTLILIDPVMGDDGLCYSNYTPQMLEKIKKLVALADIITPNLTELCLLAGVDAKQLIAQIKSEKDLQKVASLCDRVRGNAGQTVVVTGMSVGTERIYNLVSTAGAYECIACSSNGESYSGTGDLFAASLMANVLNGKPVNEAVRTTVHFLGRAIAQTKQSDRNFGVNFEAVLNEEVGGTNGKTSGKNK</sequence>
<evidence type="ECO:0000313" key="8">
    <source>
        <dbReference type="Proteomes" id="UP000224563"/>
    </source>
</evidence>
<evidence type="ECO:0000256" key="2">
    <source>
        <dbReference type="ARBA" id="ARBA00022679"/>
    </source>
</evidence>
<accession>A0A2G3DZN7</accession>
<evidence type="ECO:0000256" key="5">
    <source>
        <dbReference type="ARBA" id="ARBA00022840"/>
    </source>
</evidence>
<dbReference type="EMBL" id="PDYG01000134">
    <property type="protein sequence ID" value="PHU36355.1"/>
    <property type="molecule type" value="Genomic_DNA"/>
</dbReference>
<keyword evidence="5" id="KW-0067">ATP-binding</keyword>
<proteinExistence type="predicted"/>
<dbReference type="Gene3D" id="3.40.1190.20">
    <property type="match status" value="1"/>
</dbReference>
<dbReference type="InterPro" id="IPR029056">
    <property type="entry name" value="Ribokinase-like"/>
</dbReference>
<dbReference type="Proteomes" id="UP000224563">
    <property type="component" value="Unassembled WGS sequence"/>
</dbReference>
<dbReference type="InterPro" id="IPR004625">
    <property type="entry name" value="PyrdxlKinase"/>
</dbReference>
<dbReference type="GO" id="GO:0009443">
    <property type="term" value="P:pyridoxal 5'-phosphate salvage"/>
    <property type="evidence" value="ECO:0007669"/>
    <property type="project" value="InterPro"/>
</dbReference>
<evidence type="ECO:0000256" key="3">
    <source>
        <dbReference type="ARBA" id="ARBA00022741"/>
    </source>
</evidence>
<dbReference type="Pfam" id="PF08543">
    <property type="entry name" value="Phos_pyr_kin"/>
    <property type="match status" value="1"/>
</dbReference>
<keyword evidence="4 7" id="KW-0418">Kinase</keyword>
<dbReference type="RefSeq" id="WP_099386895.1">
    <property type="nucleotide sequence ID" value="NZ_JANSWH010000042.1"/>
</dbReference>
<dbReference type="GO" id="GO:0005829">
    <property type="term" value="C:cytosol"/>
    <property type="evidence" value="ECO:0007669"/>
    <property type="project" value="TreeGrafter"/>
</dbReference>
<keyword evidence="8" id="KW-1185">Reference proteome</keyword>
<evidence type="ECO:0000259" key="6">
    <source>
        <dbReference type="Pfam" id="PF08543"/>
    </source>
</evidence>
<keyword evidence="3" id="KW-0547">Nucleotide-binding</keyword>
<reference evidence="7 8" key="1">
    <citation type="submission" date="2017-10" db="EMBL/GenBank/DDBJ databases">
        <title>Resolving the taxonomy of Roseburia spp., Eubacterium rectale and Agathobacter spp. through phylogenomic analysis.</title>
        <authorList>
            <person name="Sheridan P.O."/>
            <person name="Walker A.W."/>
            <person name="Duncan S.H."/>
            <person name="Scott K.P."/>
            <person name="Toole P.W.O."/>
            <person name="Luis P."/>
            <person name="Flint H.J."/>
        </authorList>
    </citation>
    <scope>NUCLEOTIDE SEQUENCE [LARGE SCALE GENOMIC DNA]</scope>
    <source>
        <strain evidence="7 8">JK623</strain>
    </source>
</reference>
<keyword evidence="2" id="KW-0808">Transferase</keyword>
<evidence type="ECO:0000313" key="7">
    <source>
        <dbReference type="EMBL" id="PHU36355.1"/>
    </source>
</evidence>
<dbReference type="PANTHER" id="PTHR10534:SF2">
    <property type="entry name" value="PYRIDOXAL KINASE"/>
    <property type="match status" value="1"/>
</dbReference>